<evidence type="ECO:0000256" key="8">
    <source>
        <dbReference type="ARBA" id="ARBA00022989"/>
    </source>
</evidence>
<keyword evidence="8 11" id="KW-1133">Transmembrane helix</keyword>
<gene>
    <name evidence="13" type="ORF">SAMN02745134_01411</name>
</gene>
<dbReference type="GO" id="GO:0006508">
    <property type="term" value="P:proteolysis"/>
    <property type="evidence" value="ECO:0007669"/>
    <property type="project" value="UniProtKB-KW"/>
</dbReference>
<feature type="transmembrane region" description="Helical" evidence="11">
    <location>
        <begin position="88"/>
        <end position="109"/>
    </location>
</feature>
<dbReference type="Pfam" id="PF02163">
    <property type="entry name" value="Peptidase_M50"/>
    <property type="match status" value="1"/>
</dbReference>
<dbReference type="CDD" id="cd23081">
    <property type="entry name" value="cpPDZ_EcRseP-like"/>
    <property type="match status" value="1"/>
</dbReference>
<keyword evidence="14" id="KW-1185">Reference proteome</keyword>
<evidence type="ECO:0000313" key="14">
    <source>
        <dbReference type="Proteomes" id="UP000192468"/>
    </source>
</evidence>
<dbReference type="InterPro" id="IPR008915">
    <property type="entry name" value="Peptidase_M50"/>
</dbReference>
<proteinExistence type="inferred from homology"/>
<name>A0A1W1XDE9_9CLOT</name>
<feature type="transmembrane region" description="Helical" evidence="11">
    <location>
        <begin position="259"/>
        <end position="279"/>
    </location>
</feature>
<dbReference type="CDD" id="cd06163">
    <property type="entry name" value="S2P-M50_PDZ_RseP-like"/>
    <property type="match status" value="1"/>
</dbReference>
<dbReference type="InterPro" id="IPR036034">
    <property type="entry name" value="PDZ_sf"/>
</dbReference>
<feature type="domain" description="PDZ" evidence="12">
    <location>
        <begin position="106"/>
        <end position="174"/>
    </location>
</feature>
<evidence type="ECO:0000256" key="11">
    <source>
        <dbReference type="SAM" id="Phobius"/>
    </source>
</evidence>
<dbReference type="Pfam" id="PF17820">
    <property type="entry name" value="PDZ_6"/>
    <property type="match status" value="1"/>
</dbReference>
<dbReference type="Gene3D" id="2.30.42.10">
    <property type="match status" value="1"/>
</dbReference>
<dbReference type="InterPro" id="IPR004387">
    <property type="entry name" value="Pept_M50_Zn"/>
</dbReference>
<dbReference type="Proteomes" id="UP000192468">
    <property type="component" value="Unassembled WGS sequence"/>
</dbReference>
<dbReference type="OrthoDB" id="9782003at2"/>
<protein>
    <submittedName>
        <fullName evidence="13">Regulator of sigma E protease</fullName>
    </submittedName>
</protein>
<dbReference type="RefSeq" id="WP_084114900.1">
    <property type="nucleotide sequence ID" value="NZ_FWXH01000003.1"/>
</dbReference>
<dbReference type="PANTHER" id="PTHR42837">
    <property type="entry name" value="REGULATOR OF SIGMA-E PROTEASE RSEP"/>
    <property type="match status" value="1"/>
</dbReference>
<reference evidence="13 14" key="1">
    <citation type="submission" date="2017-04" db="EMBL/GenBank/DDBJ databases">
        <authorList>
            <person name="Afonso C.L."/>
            <person name="Miller P.J."/>
            <person name="Scott M.A."/>
            <person name="Spackman E."/>
            <person name="Goraichik I."/>
            <person name="Dimitrov K.M."/>
            <person name="Suarez D.L."/>
            <person name="Swayne D.E."/>
        </authorList>
    </citation>
    <scope>NUCLEOTIDE SEQUENCE [LARGE SCALE GENOMIC DNA]</scope>
    <source>
        <strain evidence="13 14">DSM 12555</strain>
    </source>
</reference>
<keyword evidence="9" id="KW-0482">Metalloprotease</keyword>
<evidence type="ECO:0000256" key="6">
    <source>
        <dbReference type="ARBA" id="ARBA00022801"/>
    </source>
</evidence>
<comment type="subcellular location">
    <subcellularLocation>
        <location evidence="2">Membrane</location>
        <topology evidence="2">Multi-pass membrane protein</topology>
    </subcellularLocation>
</comment>
<evidence type="ECO:0000259" key="12">
    <source>
        <dbReference type="SMART" id="SM00228"/>
    </source>
</evidence>
<evidence type="ECO:0000256" key="4">
    <source>
        <dbReference type="ARBA" id="ARBA00022670"/>
    </source>
</evidence>
<comment type="similarity">
    <text evidence="3">Belongs to the peptidase M50B family.</text>
</comment>
<dbReference type="InterPro" id="IPR041489">
    <property type="entry name" value="PDZ_6"/>
</dbReference>
<sequence length="336" mass="36656">MYILAAIIAFGVLILIHELGHFILAKLNGVKVEEFAIGMGPKLASISGKETQYSIRILPIGGYVKMLGDEESSDDPRAFNNKSPVRRLSIVIAGPLMNLILAICIYIVIGMMAGIELPVVNSVVKGSPAEKIGIQKGSELYKINGARILTWDDFVVYVSLAKDKPINLSIKNDGVVKDYNIKPMKNKETGTYMVGVGGKVLTSPNIFQSIEYGFKQTLTMVRESFLSYKLLFTRQASLNDVGGPVTIVKLTRKAAMAGLVPYLNVLALLSASIGILNLVPFPALDGSYVLVCLYEIISGKKANENKIGIINTIGFTILMAFMILIIFKDIVYPINF</sequence>
<evidence type="ECO:0000256" key="1">
    <source>
        <dbReference type="ARBA" id="ARBA00001947"/>
    </source>
</evidence>
<evidence type="ECO:0000256" key="2">
    <source>
        <dbReference type="ARBA" id="ARBA00004141"/>
    </source>
</evidence>
<feature type="transmembrane region" description="Helical" evidence="11">
    <location>
        <begin position="307"/>
        <end position="327"/>
    </location>
</feature>
<evidence type="ECO:0000256" key="7">
    <source>
        <dbReference type="ARBA" id="ARBA00022833"/>
    </source>
</evidence>
<dbReference type="SUPFAM" id="SSF50156">
    <property type="entry name" value="PDZ domain-like"/>
    <property type="match status" value="1"/>
</dbReference>
<keyword evidence="5 11" id="KW-0812">Transmembrane</keyword>
<keyword evidence="10 11" id="KW-0472">Membrane</keyword>
<dbReference type="AlphaFoldDB" id="A0A1W1XDE9"/>
<accession>A0A1W1XDE9</accession>
<keyword evidence="4 13" id="KW-0645">Protease</keyword>
<evidence type="ECO:0000256" key="10">
    <source>
        <dbReference type="ARBA" id="ARBA00023136"/>
    </source>
</evidence>
<evidence type="ECO:0000256" key="5">
    <source>
        <dbReference type="ARBA" id="ARBA00022692"/>
    </source>
</evidence>
<organism evidence="13 14">
    <name type="scientific">Clostridium acidisoli DSM 12555</name>
    <dbReference type="NCBI Taxonomy" id="1121291"/>
    <lineage>
        <taxon>Bacteria</taxon>
        <taxon>Bacillati</taxon>
        <taxon>Bacillota</taxon>
        <taxon>Clostridia</taxon>
        <taxon>Eubacteriales</taxon>
        <taxon>Clostridiaceae</taxon>
        <taxon>Clostridium</taxon>
    </lineage>
</organism>
<evidence type="ECO:0000313" key="13">
    <source>
        <dbReference type="EMBL" id="SMC21678.1"/>
    </source>
</evidence>
<comment type="cofactor">
    <cofactor evidence="1">
        <name>Zn(2+)</name>
        <dbReference type="ChEBI" id="CHEBI:29105"/>
    </cofactor>
</comment>
<dbReference type="EMBL" id="FWXH01000003">
    <property type="protein sequence ID" value="SMC21678.1"/>
    <property type="molecule type" value="Genomic_DNA"/>
</dbReference>
<keyword evidence="6" id="KW-0378">Hydrolase</keyword>
<dbReference type="GO" id="GO:0016020">
    <property type="term" value="C:membrane"/>
    <property type="evidence" value="ECO:0007669"/>
    <property type="project" value="UniProtKB-SubCell"/>
</dbReference>
<keyword evidence="7" id="KW-0862">Zinc</keyword>
<dbReference type="PANTHER" id="PTHR42837:SF2">
    <property type="entry name" value="MEMBRANE METALLOPROTEASE ARASP2, CHLOROPLASTIC-RELATED"/>
    <property type="match status" value="1"/>
</dbReference>
<evidence type="ECO:0000256" key="3">
    <source>
        <dbReference type="ARBA" id="ARBA00007931"/>
    </source>
</evidence>
<dbReference type="SMART" id="SM00228">
    <property type="entry name" value="PDZ"/>
    <property type="match status" value="1"/>
</dbReference>
<dbReference type="InterPro" id="IPR001478">
    <property type="entry name" value="PDZ"/>
</dbReference>
<evidence type="ECO:0000256" key="9">
    <source>
        <dbReference type="ARBA" id="ARBA00023049"/>
    </source>
</evidence>
<dbReference type="GO" id="GO:0004222">
    <property type="term" value="F:metalloendopeptidase activity"/>
    <property type="evidence" value="ECO:0007669"/>
    <property type="project" value="InterPro"/>
</dbReference>
<dbReference type="STRING" id="1121291.SAMN02745134_01411"/>